<reference evidence="2 3" key="1">
    <citation type="submission" date="2024-01" db="EMBL/GenBank/DDBJ databases">
        <title>Genome assemblies of Stephania.</title>
        <authorList>
            <person name="Yang L."/>
        </authorList>
    </citation>
    <scope>NUCLEOTIDE SEQUENCE [LARGE SCALE GENOMIC DNA]</scope>
    <source>
        <strain evidence="2">YNDBR</strain>
        <tissue evidence="2">Leaf</tissue>
    </source>
</reference>
<evidence type="ECO:0000313" key="3">
    <source>
        <dbReference type="Proteomes" id="UP001420932"/>
    </source>
</evidence>
<evidence type="ECO:0000256" key="1">
    <source>
        <dbReference type="SAM" id="MobiDB-lite"/>
    </source>
</evidence>
<dbReference type="AlphaFoldDB" id="A0AAP0HJR2"/>
<organism evidence="2 3">
    <name type="scientific">Stephania yunnanensis</name>
    <dbReference type="NCBI Taxonomy" id="152371"/>
    <lineage>
        <taxon>Eukaryota</taxon>
        <taxon>Viridiplantae</taxon>
        <taxon>Streptophyta</taxon>
        <taxon>Embryophyta</taxon>
        <taxon>Tracheophyta</taxon>
        <taxon>Spermatophyta</taxon>
        <taxon>Magnoliopsida</taxon>
        <taxon>Ranunculales</taxon>
        <taxon>Menispermaceae</taxon>
        <taxon>Menispermoideae</taxon>
        <taxon>Cissampelideae</taxon>
        <taxon>Stephania</taxon>
    </lineage>
</organism>
<evidence type="ECO:0000313" key="2">
    <source>
        <dbReference type="EMBL" id="KAK9087282.1"/>
    </source>
</evidence>
<gene>
    <name evidence="2" type="ORF">Syun_029676</name>
</gene>
<accession>A0AAP0HJR2</accession>
<comment type="caution">
    <text evidence="2">The sequence shown here is derived from an EMBL/GenBank/DDBJ whole genome shotgun (WGS) entry which is preliminary data.</text>
</comment>
<proteinExistence type="predicted"/>
<name>A0AAP0HJR2_9MAGN</name>
<protein>
    <submittedName>
        <fullName evidence="2">Uncharacterized protein</fullName>
    </submittedName>
</protein>
<keyword evidence="3" id="KW-1185">Reference proteome</keyword>
<dbReference type="Proteomes" id="UP001420932">
    <property type="component" value="Unassembled WGS sequence"/>
</dbReference>
<feature type="compositionally biased region" description="Basic and acidic residues" evidence="1">
    <location>
        <begin position="301"/>
        <end position="310"/>
    </location>
</feature>
<sequence>MSSGLPVLPTPRKKHYTIKKVRFSDEVIFLEFTGNKSFALVLKVDTLDWMTSNLANADMNTIDNQGGGWHGFEAFLIKCKEDFHYVQHSKVNGRNLVAIVVKQSDHIQWRKVNNNVSSLLNRNVIVVPVADNRDISVETINFSFLQFAKIKLQGSVTGYIAEKLAINAGGISSEETESSFDNAASTERGSAQSINLAEYEMFHTQTLTVEKDNHHVNNHLLNLELTNDYSKVPIHATDAHSSSQSCVPQTPLDAINATGVSDFVVCSSHPNIGKGADKYIPSKGKGMNEVDTSKKMYEGKKEVGKGKGQEDYSSNGESREEAIDCWELKEEGRQVRNEGKKNRSGSIMLSGLQSEVVSRIHDFTLK</sequence>
<feature type="region of interest" description="Disordered" evidence="1">
    <location>
        <begin position="301"/>
        <end position="321"/>
    </location>
</feature>
<dbReference type="EMBL" id="JBBNAF010000013">
    <property type="protein sequence ID" value="KAK9087282.1"/>
    <property type="molecule type" value="Genomic_DNA"/>
</dbReference>